<dbReference type="AlphaFoldDB" id="A0A8K1GD52"/>
<sequence length="100" mass="10997">MRSSKVITSEKPNTIMNAALLLSLSPPPQAHRVANCLDAKPLLQRLSQQLCSALLLLGHHPQGHYPIPNKNVLHEAMAIPMGLILARFRASAEKLFLNKT</sequence>
<dbReference type="EMBL" id="SWJQ01000309">
    <property type="protein sequence ID" value="TRZ16506.1"/>
    <property type="molecule type" value="Genomic_DNA"/>
</dbReference>
<evidence type="ECO:0000313" key="1">
    <source>
        <dbReference type="EMBL" id="TRZ16506.1"/>
    </source>
</evidence>
<proteinExistence type="predicted"/>
<dbReference type="Proteomes" id="UP000796761">
    <property type="component" value="Unassembled WGS sequence"/>
</dbReference>
<accession>A0A8K1GD52</accession>
<reference evidence="1" key="1">
    <citation type="submission" date="2019-04" db="EMBL/GenBank/DDBJ databases">
        <title>Genome assembly of Zosterops borbonicus 15179.</title>
        <authorList>
            <person name="Leroy T."/>
            <person name="Anselmetti Y."/>
            <person name="Tilak M.-K."/>
            <person name="Nabholz B."/>
        </authorList>
    </citation>
    <scope>NUCLEOTIDE SEQUENCE</scope>
    <source>
        <strain evidence="1">HGM_15179</strain>
        <tissue evidence="1">Muscle</tissue>
    </source>
</reference>
<evidence type="ECO:0000313" key="2">
    <source>
        <dbReference type="Proteomes" id="UP000796761"/>
    </source>
</evidence>
<organism evidence="1 2">
    <name type="scientific">Zosterops borbonicus</name>
    <dbReference type="NCBI Taxonomy" id="364589"/>
    <lineage>
        <taxon>Eukaryota</taxon>
        <taxon>Metazoa</taxon>
        <taxon>Chordata</taxon>
        <taxon>Craniata</taxon>
        <taxon>Vertebrata</taxon>
        <taxon>Euteleostomi</taxon>
        <taxon>Archelosauria</taxon>
        <taxon>Archosauria</taxon>
        <taxon>Dinosauria</taxon>
        <taxon>Saurischia</taxon>
        <taxon>Theropoda</taxon>
        <taxon>Coelurosauria</taxon>
        <taxon>Aves</taxon>
        <taxon>Neognathae</taxon>
        <taxon>Neoaves</taxon>
        <taxon>Telluraves</taxon>
        <taxon>Australaves</taxon>
        <taxon>Passeriformes</taxon>
        <taxon>Sylvioidea</taxon>
        <taxon>Zosteropidae</taxon>
        <taxon>Zosterops</taxon>
    </lineage>
</organism>
<name>A0A8K1GD52_9PASS</name>
<keyword evidence="2" id="KW-1185">Reference proteome</keyword>
<gene>
    <name evidence="1" type="ORF">HGM15179_010559</name>
</gene>
<protein>
    <submittedName>
        <fullName evidence="1">Uncharacterized protein</fullName>
    </submittedName>
</protein>
<comment type="caution">
    <text evidence="1">The sequence shown here is derived from an EMBL/GenBank/DDBJ whole genome shotgun (WGS) entry which is preliminary data.</text>
</comment>